<gene>
    <name evidence="2" type="ORF">HNQ96_002932</name>
</gene>
<proteinExistence type="predicted"/>
<dbReference type="AlphaFoldDB" id="A0A8E1WE54"/>
<keyword evidence="1" id="KW-0732">Signal</keyword>
<feature type="signal peptide" evidence="1">
    <location>
        <begin position="1"/>
        <end position="17"/>
    </location>
</feature>
<dbReference type="EMBL" id="JACHGI010000004">
    <property type="protein sequence ID" value="MBB6467056.1"/>
    <property type="molecule type" value="Genomic_DNA"/>
</dbReference>
<evidence type="ECO:0000256" key="1">
    <source>
        <dbReference type="SAM" id="SignalP"/>
    </source>
</evidence>
<comment type="caution">
    <text evidence="2">The sequence shown here is derived from an EMBL/GenBank/DDBJ whole genome shotgun (WGS) entry which is preliminary data.</text>
</comment>
<dbReference type="Proteomes" id="UP000532373">
    <property type="component" value="Unassembled WGS sequence"/>
</dbReference>
<evidence type="ECO:0000313" key="2">
    <source>
        <dbReference type="EMBL" id="MBB6467056.1"/>
    </source>
</evidence>
<feature type="chain" id="PRO_5034952566" evidence="1">
    <location>
        <begin position="18"/>
        <end position="58"/>
    </location>
</feature>
<protein>
    <submittedName>
        <fullName evidence="2">Uncharacterized protein</fullName>
    </submittedName>
</protein>
<name>A0A8E1WE54_9HYPH</name>
<sequence>MKTTSALLQILSLSALLAMHVAAPSEFRMPGVRKALQTIDGQAAQAQLPAGLGMIAPA</sequence>
<accession>A0A8E1WE54</accession>
<evidence type="ECO:0000313" key="3">
    <source>
        <dbReference type="Proteomes" id="UP000532373"/>
    </source>
</evidence>
<organism evidence="2 3">
    <name type="scientific">Aminobacter carboxidus</name>
    <dbReference type="NCBI Taxonomy" id="376165"/>
    <lineage>
        <taxon>Bacteria</taxon>
        <taxon>Pseudomonadati</taxon>
        <taxon>Pseudomonadota</taxon>
        <taxon>Alphaproteobacteria</taxon>
        <taxon>Hyphomicrobiales</taxon>
        <taxon>Phyllobacteriaceae</taxon>
        <taxon>Aminobacter</taxon>
    </lineage>
</organism>
<dbReference type="RefSeq" id="WP_184769457.1">
    <property type="nucleotide sequence ID" value="NZ_JACHGI010000004.1"/>
</dbReference>
<reference evidence="2 3" key="1">
    <citation type="submission" date="2020-08" db="EMBL/GenBank/DDBJ databases">
        <title>Genomic Encyclopedia of Type Strains, Phase IV (KMG-IV): sequencing the most valuable type-strain genomes for metagenomic binning, comparative biology and taxonomic classification.</title>
        <authorList>
            <person name="Goeker M."/>
        </authorList>
    </citation>
    <scope>NUCLEOTIDE SEQUENCE [LARGE SCALE GENOMIC DNA]</scope>
    <source>
        <strain evidence="2 3">DSM 17454</strain>
    </source>
</reference>